<dbReference type="OrthoDB" id="4851482at2759"/>
<proteinExistence type="predicted"/>
<dbReference type="HOGENOM" id="CLU_175699_0_0_1"/>
<evidence type="ECO:0000313" key="2">
    <source>
        <dbReference type="Proteomes" id="UP000015530"/>
    </source>
</evidence>
<dbReference type="EMBL" id="AMYD01002298">
    <property type="protein sequence ID" value="EQB49537.1"/>
    <property type="molecule type" value="Genomic_DNA"/>
</dbReference>
<reference evidence="2" key="1">
    <citation type="journal article" date="2013" name="Mol. Plant Microbe Interact.">
        <title>Global aspects of pacC regulation of pathogenicity genes in Colletotrichum gloeosporioides as revealed by transcriptome analysis.</title>
        <authorList>
            <person name="Alkan N."/>
            <person name="Meng X."/>
            <person name="Friedlander G."/>
            <person name="Reuveni E."/>
            <person name="Sukno S."/>
            <person name="Sherman A."/>
            <person name="Thon M."/>
            <person name="Fluhr R."/>
            <person name="Prusky D."/>
        </authorList>
    </citation>
    <scope>NUCLEOTIDE SEQUENCE [LARGE SCALE GENOMIC DNA]</scope>
    <source>
        <strain evidence="2">Cg-14</strain>
    </source>
</reference>
<protein>
    <submittedName>
        <fullName evidence="1">Uncharacterized protein</fullName>
    </submittedName>
</protein>
<evidence type="ECO:0000313" key="1">
    <source>
        <dbReference type="EMBL" id="EQB49537.1"/>
    </source>
</evidence>
<accession>T0K1N5</accession>
<gene>
    <name evidence="1" type="ORF">CGLO_11129</name>
</gene>
<comment type="caution">
    <text evidence="1">The sequence shown here is derived from an EMBL/GenBank/DDBJ whole genome shotgun (WGS) entry which is preliminary data.</text>
</comment>
<dbReference type="STRING" id="1237896.T0K1N5"/>
<organism evidence="1 2">
    <name type="scientific">Colletotrichum gloeosporioides (strain Cg-14)</name>
    <name type="common">Anthracnose fungus</name>
    <name type="synonym">Glomerella cingulata</name>
    <dbReference type="NCBI Taxonomy" id="1237896"/>
    <lineage>
        <taxon>Eukaryota</taxon>
        <taxon>Fungi</taxon>
        <taxon>Dikarya</taxon>
        <taxon>Ascomycota</taxon>
        <taxon>Pezizomycotina</taxon>
        <taxon>Sordariomycetes</taxon>
        <taxon>Hypocreomycetidae</taxon>
        <taxon>Glomerellales</taxon>
        <taxon>Glomerellaceae</taxon>
        <taxon>Colletotrichum</taxon>
        <taxon>Colletotrichum gloeosporioides species complex</taxon>
    </lineage>
</organism>
<name>T0K1N5_COLGC</name>
<sequence>MNAQQGWEMQPLWAGSSTPAWERYETFADRWSQLCYNMKHHKIMVRSMLSTEWTTRLAGAPIGERKLKMCNKSVNAKRDVQNKVGRDVLNKASAKLQSSTLKQGEGD</sequence>
<dbReference type="OMA" id="RADWICK"/>
<dbReference type="Proteomes" id="UP000015530">
    <property type="component" value="Unassembled WGS sequence"/>
</dbReference>
<dbReference type="AlphaFoldDB" id="T0K1N5"/>